<keyword evidence="4" id="KW-1185">Reference proteome</keyword>
<accession>A0A7C8I8X2</accession>
<evidence type="ECO:0008006" key="5">
    <source>
        <dbReference type="Google" id="ProtNLM"/>
    </source>
</evidence>
<keyword evidence="2" id="KW-1133">Transmembrane helix</keyword>
<name>A0A7C8I8X2_9PLEO</name>
<dbReference type="EMBL" id="JAADJZ010000009">
    <property type="protein sequence ID" value="KAF2872246.1"/>
    <property type="molecule type" value="Genomic_DNA"/>
</dbReference>
<evidence type="ECO:0000313" key="3">
    <source>
        <dbReference type="EMBL" id="KAF2872246.1"/>
    </source>
</evidence>
<organism evidence="3 4">
    <name type="scientific">Massariosphaeria phaeospora</name>
    <dbReference type="NCBI Taxonomy" id="100035"/>
    <lineage>
        <taxon>Eukaryota</taxon>
        <taxon>Fungi</taxon>
        <taxon>Dikarya</taxon>
        <taxon>Ascomycota</taxon>
        <taxon>Pezizomycotina</taxon>
        <taxon>Dothideomycetes</taxon>
        <taxon>Pleosporomycetidae</taxon>
        <taxon>Pleosporales</taxon>
        <taxon>Pleosporales incertae sedis</taxon>
        <taxon>Massariosphaeria</taxon>
    </lineage>
</organism>
<comment type="caution">
    <text evidence="3">The sequence shown here is derived from an EMBL/GenBank/DDBJ whole genome shotgun (WGS) entry which is preliminary data.</text>
</comment>
<evidence type="ECO:0000256" key="2">
    <source>
        <dbReference type="SAM" id="Phobius"/>
    </source>
</evidence>
<feature type="transmembrane region" description="Helical" evidence="2">
    <location>
        <begin position="127"/>
        <end position="148"/>
    </location>
</feature>
<feature type="transmembrane region" description="Helical" evidence="2">
    <location>
        <begin position="20"/>
        <end position="41"/>
    </location>
</feature>
<keyword evidence="2" id="KW-0812">Transmembrane</keyword>
<feature type="transmembrane region" description="Helical" evidence="2">
    <location>
        <begin position="47"/>
        <end position="70"/>
    </location>
</feature>
<evidence type="ECO:0000256" key="1">
    <source>
        <dbReference type="SAM" id="MobiDB-lite"/>
    </source>
</evidence>
<dbReference type="AlphaFoldDB" id="A0A7C8I8X2"/>
<reference evidence="3 4" key="1">
    <citation type="submission" date="2020-01" db="EMBL/GenBank/DDBJ databases">
        <authorList>
            <consortium name="DOE Joint Genome Institute"/>
            <person name="Haridas S."/>
            <person name="Albert R."/>
            <person name="Binder M."/>
            <person name="Bloem J."/>
            <person name="Labutti K."/>
            <person name="Salamov A."/>
            <person name="Andreopoulos B."/>
            <person name="Baker S.E."/>
            <person name="Barry K."/>
            <person name="Bills G."/>
            <person name="Bluhm B.H."/>
            <person name="Cannon C."/>
            <person name="Castanera R."/>
            <person name="Culley D.E."/>
            <person name="Daum C."/>
            <person name="Ezra D."/>
            <person name="Gonzalez J.B."/>
            <person name="Henrissat B."/>
            <person name="Kuo A."/>
            <person name="Liang C."/>
            <person name="Lipzen A."/>
            <person name="Lutzoni F."/>
            <person name="Magnuson J."/>
            <person name="Mondo S."/>
            <person name="Nolan M."/>
            <person name="Ohm R."/>
            <person name="Pangilinan J."/>
            <person name="Park H.-J.H."/>
            <person name="Ramirez L."/>
            <person name="Alfaro M."/>
            <person name="Sun H."/>
            <person name="Tritt A."/>
            <person name="Yoshinaga Y."/>
            <person name="Zwiers L.-H.L."/>
            <person name="Turgeon B.G."/>
            <person name="Goodwin S.B."/>
            <person name="Spatafora J.W."/>
            <person name="Crous P.W."/>
            <person name="Grigoriev I.V."/>
        </authorList>
    </citation>
    <scope>NUCLEOTIDE SEQUENCE [LARGE SCALE GENOMIC DNA]</scope>
    <source>
        <strain evidence="3 4">CBS 611.86</strain>
    </source>
</reference>
<dbReference type="Proteomes" id="UP000481861">
    <property type="component" value="Unassembled WGS sequence"/>
</dbReference>
<evidence type="ECO:0000313" key="4">
    <source>
        <dbReference type="Proteomes" id="UP000481861"/>
    </source>
</evidence>
<gene>
    <name evidence="3" type="ORF">BDV95DRAFT_379121</name>
</gene>
<keyword evidence="2" id="KW-0472">Membrane</keyword>
<protein>
    <recommendedName>
        <fullName evidence="5">MARVEL domain-containing protein</fullName>
    </recommendedName>
</protein>
<sequence length="180" mass="20408">MSSTMDRALGRQMLRSAGIFQAAAALPVTLCLGFFAFVSLFEAYNINFYDFFSCSITALMAAGIMFVVVVQRKSTETNYRAFIFESVKSGLATGLWLWLMLDSGYGPWRHRYAHSDRDVEMRVARSATAGILLLVLFYPAWVYTFALWNQGDEEHGIENEENGQSHDAENPERRPLLRRG</sequence>
<proteinExistence type="predicted"/>
<feature type="region of interest" description="Disordered" evidence="1">
    <location>
        <begin position="156"/>
        <end position="180"/>
    </location>
</feature>
<dbReference type="OrthoDB" id="5239553at2759"/>